<dbReference type="Proteomes" id="UP000019265">
    <property type="component" value="Chromosome"/>
</dbReference>
<evidence type="ECO:0000313" key="2">
    <source>
        <dbReference type="EMBL" id="AHI53763.1"/>
    </source>
</evidence>
<sequence length="189" mass="21123">MKKILAFLGAVSLTTSAATIVVSCSTPTRSPENVHILAETFNAAVLKAISDNPLEKPENGLFETTIIKNNVIKNMKEQKINLHKLGVYFIDKEINSSNEALNAFESITKFESAPLASQEDHQKYLKENNWFENDILIYLDSTFIKASLDNPERITVGIPRMIVVRNSEMNILINNNSSLTQQAIINIKS</sequence>
<dbReference type="AlphaFoldDB" id="W6A9G4"/>
<feature type="chain" id="PRO_5004876060" description="Lipoprotein" evidence="1">
    <location>
        <begin position="18"/>
        <end position="189"/>
    </location>
</feature>
<dbReference type="PATRIC" id="fig|1276257.3.peg.363"/>
<evidence type="ECO:0000313" key="3">
    <source>
        <dbReference type="Proteomes" id="UP000019265"/>
    </source>
</evidence>
<gene>
    <name evidence="2" type="ORF">SSABA_v1c03540</name>
</gene>
<dbReference type="NCBIfam" id="NF038029">
    <property type="entry name" value="LP_plasma"/>
    <property type="match status" value="1"/>
</dbReference>
<evidence type="ECO:0008006" key="4">
    <source>
        <dbReference type="Google" id="ProtNLM"/>
    </source>
</evidence>
<evidence type="ECO:0000256" key="1">
    <source>
        <dbReference type="SAM" id="SignalP"/>
    </source>
</evidence>
<dbReference type="EMBL" id="CP006934">
    <property type="protein sequence ID" value="AHI53763.1"/>
    <property type="molecule type" value="Genomic_DNA"/>
</dbReference>
<dbReference type="KEGG" id="ssab:SSABA_v1c03540"/>
<name>W6A9G4_9MOLU</name>
<protein>
    <recommendedName>
        <fullName evidence="4">Lipoprotein</fullName>
    </recommendedName>
</protein>
<dbReference type="STRING" id="1276257.SSABA_v1c03540"/>
<keyword evidence="3" id="KW-1185">Reference proteome</keyword>
<dbReference type="RefSeq" id="WP_025250899.1">
    <property type="nucleotide sequence ID" value="NZ_CP006934.1"/>
</dbReference>
<dbReference type="HOGENOM" id="CLU_1433671_0_0_14"/>
<keyword evidence="1" id="KW-0732">Signal</keyword>
<accession>W6A9G4</accession>
<reference evidence="2 3" key="1">
    <citation type="journal article" date="2014" name="Genome Biol. Evol.">
        <title>Molecular evolution of the substrate utilization strategies and putative virulence factors in mosquito-associated Spiroplasma species.</title>
        <authorList>
            <person name="Chang T.H."/>
            <person name="Lo W.S."/>
            <person name="Ku C."/>
            <person name="Chen L.L."/>
            <person name="Kuo C.H."/>
        </authorList>
    </citation>
    <scope>NUCLEOTIDE SEQUENCE [LARGE SCALE GENOMIC DNA]</scope>
    <source>
        <strain evidence="2">Ar-1343</strain>
    </source>
</reference>
<dbReference type="OrthoDB" id="391737at2"/>
<dbReference type="PROSITE" id="PS51257">
    <property type="entry name" value="PROKAR_LIPOPROTEIN"/>
    <property type="match status" value="1"/>
</dbReference>
<feature type="signal peptide" evidence="1">
    <location>
        <begin position="1"/>
        <end position="17"/>
    </location>
</feature>
<dbReference type="InterPro" id="IPR054816">
    <property type="entry name" value="Lipoprotein_mollicutes-type_CS"/>
</dbReference>
<organism evidence="2 3">
    <name type="scientific">Spiroplasma sabaudiense Ar-1343</name>
    <dbReference type="NCBI Taxonomy" id="1276257"/>
    <lineage>
        <taxon>Bacteria</taxon>
        <taxon>Bacillati</taxon>
        <taxon>Mycoplasmatota</taxon>
        <taxon>Mollicutes</taxon>
        <taxon>Entomoplasmatales</taxon>
        <taxon>Spiroplasmataceae</taxon>
        <taxon>Spiroplasma</taxon>
    </lineage>
</organism>
<proteinExistence type="predicted"/>